<organism evidence="1 2">
    <name type="scientific">Crocosphaera watsonii WH 8502</name>
    <dbReference type="NCBI Taxonomy" id="423474"/>
    <lineage>
        <taxon>Bacteria</taxon>
        <taxon>Bacillati</taxon>
        <taxon>Cyanobacteriota</taxon>
        <taxon>Cyanophyceae</taxon>
        <taxon>Oscillatoriophycideae</taxon>
        <taxon>Chroococcales</taxon>
        <taxon>Aphanothecaceae</taxon>
        <taxon>Crocosphaera</taxon>
    </lineage>
</organism>
<evidence type="ECO:0000313" key="1">
    <source>
        <dbReference type="EMBL" id="CCQ52494.1"/>
    </source>
</evidence>
<reference evidence="1 2" key="1">
    <citation type="submission" date="2013-01" db="EMBL/GenBank/DDBJ databases">
        <authorList>
            <person name="Bench S."/>
        </authorList>
    </citation>
    <scope>NUCLEOTIDE SEQUENCE [LARGE SCALE GENOMIC DNA]</scope>
    <source>
        <strain evidence="1 2">WH 8502</strain>
    </source>
</reference>
<dbReference type="Proteomes" id="UP000018348">
    <property type="component" value="Unassembled WGS sequence"/>
</dbReference>
<sequence>MGKQRKKLMFSVSPYFLTKLLAEVPTYKFPYIQLRCL</sequence>
<comment type="caution">
    <text evidence="1">The sequence shown here is derived from an EMBL/GenBank/DDBJ whole genome shotgun (WGS) entry which is preliminary data.</text>
</comment>
<gene>
    <name evidence="1" type="ORF">CWATWH8502_4826</name>
</gene>
<protein>
    <submittedName>
        <fullName evidence="1">Uncharacterized protein</fullName>
    </submittedName>
</protein>
<dbReference type="AlphaFoldDB" id="T2IHY6"/>
<proteinExistence type="predicted"/>
<reference evidence="1 2" key="2">
    <citation type="submission" date="2013-09" db="EMBL/GenBank/DDBJ databases">
        <title>Whole genome comparison of six Crocosphaera watsonii strains with differing phenotypes.</title>
        <authorList>
            <person name="Bench S.R."/>
            <person name="Heller P."/>
            <person name="Frank I."/>
            <person name="Arciniega M."/>
            <person name="Shilova I.N."/>
            <person name="Zehr J.P."/>
        </authorList>
    </citation>
    <scope>NUCLEOTIDE SEQUENCE [LARGE SCALE GENOMIC DNA]</scope>
    <source>
        <strain evidence="1 2">WH 8502</strain>
    </source>
</reference>
<evidence type="ECO:0000313" key="2">
    <source>
        <dbReference type="Proteomes" id="UP000018348"/>
    </source>
</evidence>
<dbReference type="EMBL" id="CAQK01000673">
    <property type="protein sequence ID" value="CCQ52494.1"/>
    <property type="molecule type" value="Genomic_DNA"/>
</dbReference>
<name>T2IHY6_CROWT</name>
<accession>T2IHY6</accession>